<evidence type="ECO:0000256" key="2">
    <source>
        <dbReference type="ARBA" id="ARBA00022801"/>
    </source>
</evidence>
<evidence type="ECO:0000256" key="3">
    <source>
        <dbReference type="SAM" id="Phobius"/>
    </source>
</evidence>
<keyword evidence="3" id="KW-0472">Membrane</keyword>
<evidence type="ECO:0000313" key="5">
    <source>
        <dbReference type="EMBL" id="EHI73968.1"/>
    </source>
</evidence>
<proteinExistence type="predicted"/>
<feature type="transmembrane region" description="Helical" evidence="3">
    <location>
        <begin position="6"/>
        <end position="24"/>
    </location>
</feature>
<dbReference type="InterPro" id="IPR011330">
    <property type="entry name" value="Glyco_hydro/deAcase_b/a-brl"/>
</dbReference>
<dbReference type="AlphaFoldDB" id="G5JTW1"/>
<name>G5JTW1_STRCG</name>
<dbReference type="PANTHER" id="PTHR10587:SF133">
    <property type="entry name" value="CHITIN DEACETYLASE 1-RELATED"/>
    <property type="match status" value="1"/>
</dbReference>
<sequence>MNKQPYRFWGIVLCLVALLGIILYQHSAIRKNLARVARSEKVFSKKQGSVVAAKKENTWLYYPCNDKGKTYAGLKETMNKAAKTAKDGDYRFVGMACSDSALKNVQQAKFYEHPYYKQGVSLHKGKSKELRSFLIKSDNTVLKLTDLLSRTTDLKAALSPKIEAALKAQGISKKQKAKVLTVFKQEKLSKIAFSYSQSRLVLTIGDQKVMIAVTSLYDILNPNYLKDKDLKAYQSYKHGAGLQEKMSGHVVALTFDDGPNPMTTPKVLKILKKYKAKATFFVVGQSVAGNEGILREELKDGHDIGNHSWNHPQLNKLPVNQASSQIAQTSQAIEKATGQAPKLLRPPYGATNDKVRSLTNLYQVLWDVDTLDWKNRNTQAILSQVKSQVKNGSVILMHDIHQTTVDALPTVLDYLSSQGYKFVTVSELYGYV</sequence>
<dbReference type="Gene3D" id="3.90.640.30">
    <property type="match status" value="1"/>
</dbReference>
<accession>G5JTW1</accession>
<reference evidence="5" key="1">
    <citation type="submission" date="2011-07" db="EMBL/GenBank/DDBJ databases">
        <authorList>
            <person name="Stanhope M.J."/>
            <person name="Durkin A.S."/>
            <person name="Hostetler J."/>
            <person name="Kim M."/>
            <person name="Radune D."/>
            <person name="Singh I."/>
            <person name="Town C.D."/>
        </authorList>
    </citation>
    <scope>NUCLEOTIDE SEQUENCE [LARGE SCALE GENOMIC DNA]</scope>
    <source>
        <strain evidence="5">HS-6</strain>
    </source>
</reference>
<dbReference type="STRING" id="873449.STRCR_1211"/>
<dbReference type="RefSeq" id="WP_004226599.1">
    <property type="nucleotide sequence ID" value="NZ_AEUV02000002.1"/>
</dbReference>
<dbReference type="Pfam" id="PF18627">
    <property type="entry name" value="PgdA_N"/>
    <property type="match status" value="1"/>
</dbReference>
<evidence type="ECO:0000313" key="6">
    <source>
        <dbReference type="Proteomes" id="UP000004322"/>
    </source>
</evidence>
<dbReference type="EMBL" id="AEUV02000002">
    <property type="protein sequence ID" value="EHI73968.1"/>
    <property type="molecule type" value="Genomic_DNA"/>
</dbReference>
<protein>
    <submittedName>
        <fullName evidence="5">Polysaccharide deacetylase family protein</fullName>
    </submittedName>
</protein>
<keyword evidence="3" id="KW-1133">Transmembrane helix</keyword>
<keyword evidence="3" id="KW-0812">Transmembrane</keyword>
<dbReference type="GO" id="GO:0046872">
    <property type="term" value="F:metal ion binding"/>
    <property type="evidence" value="ECO:0007669"/>
    <property type="project" value="UniProtKB-KW"/>
</dbReference>
<evidence type="ECO:0000259" key="4">
    <source>
        <dbReference type="PROSITE" id="PS51677"/>
    </source>
</evidence>
<keyword evidence="1" id="KW-0479">Metal-binding</keyword>
<dbReference type="InterPro" id="IPR050248">
    <property type="entry name" value="Polysacc_deacetylase_ArnD"/>
</dbReference>
<dbReference type="Proteomes" id="UP000004322">
    <property type="component" value="Unassembled WGS sequence"/>
</dbReference>
<keyword evidence="6" id="KW-1185">Reference proteome</keyword>
<dbReference type="PROSITE" id="PS51677">
    <property type="entry name" value="NODB"/>
    <property type="match status" value="1"/>
</dbReference>
<dbReference type="eggNOG" id="COG0726">
    <property type="taxonomic scope" value="Bacteria"/>
</dbReference>
<organism evidence="5 6">
    <name type="scientific">Streptococcus criceti HS-6</name>
    <dbReference type="NCBI Taxonomy" id="873449"/>
    <lineage>
        <taxon>Bacteria</taxon>
        <taxon>Bacillati</taxon>
        <taxon>Bacillota</taxon>
        <taxon>Bacilli</taxon>
        <taxon>Lactobacillales</taxon>
        <taxon>Streptococcaceae</taxon>
        <taxon>Streptococcus</taxon>
    </lineage>
</organism>
<dbReference type="GO" id="GO:0016020">
    <property type="term" value="C:membrane"/>
    <property type="evidence" value="ECO:0007669"/>
    <property type="project" value="TreeGrafter"/>
</dbReference>
<dbReference type="GO" id="GO:0016810">
    <property type="term" value="F:hydrolase activity, acting on carbon-nitrogen (but not peptide) bonds"/>
    <property type="evidence" value="ECO:0007669"/>
    <property type="project" value="InterPro"/>
</dbReference>
<dbReference type="PANTHER" id="PTHR10587">
    <property type="entry name" value="GLYCOSYL TRANSFERASE-RELATED"/>
    <property type="match status" value="1"/>
</dbReference>
<dbReference type="SUPFAM" id="SSF88713">
    <property type="entry name" value="Glycoside hydrolase/deacetylase"/>
    <property type="match status" value="1"/>
</dbReference>
<dbReference type="Gene3D" id="3.20.20.370">
    <property type="entry name" value="Glycoside hydrolase/deacetylase"/>
    <property type="match status" value="1"/>
</dbReference>
<feature type="domain" description="NodB homology" evidence="4">
    <location>
        <begin position="249"/>
        <end position="423"/>
    </location>
</feature>
<keyword evidence="2" id="KW-0378">Hydrolase</keyword>
<dbReference type="InterPro" id="IPR002509">
    <property type="entry name" value="NODB_dom"/>
</dbReference>
<dbReference type="SUPFAM" id="SSF144015">
    <property type="entry name" value="Peptidoglycan deacetylase N-terminal noncatalytic region"/>
    <property type="match status" value="1"/>
</dbReference>
<evidence type="ECO:0000256" key="1">
    <source>
        <dbReference type="ARBA" id="ARBA00022723"/>
    </source>
</evidence>
<gene>
    <name evidence="5" type="ORF">STRCR_1211</name>
</gene>
<dbReference type="Pfam" id="PF01522">
    <property type="entry name" value="Polysacc_deac_1"/>
    <property type="match status" value="1"/>
</dbReference>
<dbReference type="InterPro" id="IPR040802">
    <property type="entry name" value="PgdA_N"/>
</dbReference>
<comment type="caution">
    <text evidence="5">The sequence shown here is derived from an EMBL/GenBank/DDBJ whole genome shotgun (WGS) entry which is preliminary data.</text>
</comment>
<dbReference type="GO" id="GO:0005975">
    <property type="term" value="P:carbohydrate metabolic process"/>
    <property type="evidence" value="ECO:0007669"/>
    <property type="project" value="InterPro"/>
</dbReference>